<dbReference type="PANTHER" id="PTHR37544:SF1">
    <property type="entry name" value="PHOSPHORIBOSYLAMINOIMIDAZOLE-SUCCINOCARBOXAMIDE SYNTHASE"/>
    <property type="match status" value="1"/>
</dbReference>
<gene>
    <name evidence="2" type="ORF">K461DRAFT_279053</name>
</gene>
<feature type="transmembrane region" description="Helical" evidence="1">
    <location>
        <begin position="522"/>
        <end position="543"/>
    </location>
</feature>
<feature type="transmembrane region" description="Helical" evidence="1">
    <location>
        <begin position="1095"/>
        <end position="1114"/>
    </location>
</feature>
<name>A0A9P4IZW3_9PEZI</name>
<dbReference type="Pfam" id="PF11915">
    <property type="entry name" value="DUF3433"/>
    <property type="match status" value="2"/>
</dbReference>
<protein>
    <submittedName>
        <fullName evidence="2">Uncharacterized protein</fullName>
    </submittedName>
</protein>
<dbReference type="EMBL" id="ML996087">
    <property type="protein sequence ID" value="KAF2151550.1"/>
    <property type="molecule type" value="Genomic_DNA"/>
</dbReference>
<comment type="caution">
    <text evidence="2">The sequence shown here is derived from an EMBL/GenBank/DDBJ whole genome shotgun (WGS) entry which is preliminary data.</text>
</comment>
<evidence type="ECO:0000313" key="3">
    <source>
        <dbReference type="Proteomes" id="UP000799439"/>
    </source>
</evidence>
<feature type="transmembrane region" description="Helical" evidence="1">
    <location>
        <begin position="649"/>
        <end position="666"/>
    </location>
</feature>
<keyword evidence="3" id="KW-1185">Reference proteome</keyword>
<organism evidence="2 3">
    <name type="scientific">Myriangium duriaei CBS 260.36</name>
    <dbReference type="NCBI Taxonomy" id="1168546"/>
    <lineage>
        <taxon>Eukaryota</taxon>
        <taxon>Fungi</taxon>
        <taxon>Dikarya</taxon>
        <taxon>Ascomycota</taxon>
        <taxon>Pezizomycotina</taxon>
        <taxon>Dothideomycetes</taxon>
        <taxon>Dothideomycetidae</taxon>
        <taxon>Myriangiales</taxon>
        <taxon>Myriangiaceae</taxon>
        <taxon>Myriangium</taxon>
    </lineage>
</organism>
<reference evidence="2" key="1">
    <citation type="journal article" date="2020" name="Stud. Mycol.">
        <title>101 Dothideomycetes genomes: a test case for predicting lifestyles and emergence of pathogens.</title>
        <authorList>
            <person name="Haridas S."/>
            <person name="Albert R."/>
            <person name="Binder M."/>
            <person name="Bloem J."/>
            <person name="Labutti K."/>
            <person name="Salamov A."/>
            <person name="Andreopoulos B."/>
            <person name="Baker S."/>
            <person name="Barry K."/>
            <person name="Bills G."/>
            <person name="Bluhm B."/>
            <person name="Cannon C."/>
            <person name="Castanera R."/>
            <person name="Culley D."/>
            <person name="Daum C."/>
            <person name="Ezra D."/>
            <person name="Gonzalez J."/>
            <person name="Henrissat B."/>
            <person name="Kuo A."/>
            <person name="Liang C."/>
            <person name="Lipzen A."/>
            <person name="Lutzoni F."/>
            <person name="Magnuson J."/>
            <person name="Mondo S."/>
            <person name="Nolan M."/>
            <person name="Ohm R."/>
            <person name="Pangilinan J."/>
            <person name="Park H.-J."/>
            <person name="Ramirez L."/>
            <person name="Alfaro M."/>
            <person name="Sun H."/>
            <person name="Tritt A."/>
            <person name="Yoshinaga Y."/>
            <person name="Zwiers L.-H."/>
            <person name="Turgeon B."/>
            <person name="Goodwin S."/>
            <person name="Spatafora J."/>
            <person name="Crous P."/>
            <person name="Grigoriev I."/>
        </authorList>
    </citation>
    <scope>NUCLEOTIDE SEQUENCE</scope>
    <source>
        <strain evidence="2">CBS 260.36</strain>
    </source>
</reference>
<feature type="transmembrane region" description="Helical" evidence="1">
    <location>
        <begin position="714"/>
        <end position="737"/>
    </location>
</feature>
<accession>A0A9P4IZW3</accession>
<evidence type="ECO:0000313" key="2">
    <source>
        <dbReference type="EMBL" id="KAF2151550.1"/>
    </source>
</evidence>
<dbReference type="PANTHER" id="PTHR37544">
    <property type="entry name" value="SPRAY-RELATED"/>
    <property type="match status" value="1"/>
</dbReference>
<keyword evidence="1" id="KW-1133">Transmembrane helix</keyword>
<dbReference type="Proteomes" id="UP000799439">
    <property type="component" value="Unassembled WGS sequence"/>
</dbReference>
<feature type="transmembrane region" description="Helical" evidence="1">
    <location>
        <begin position="609"/>
        <end position="629"/>
    </location>
</feature>
<evidence type="ECO:0000256" key="1">
    <source>
        <dbReference type="SAM" id="Phobius"/>
    </source>
</evidence>
<feature type="transmembrane region" description="Helical" evidence="1">
    <location>
        <begin position="51"/>
        <end position="76"/>
    </location>
</feature>
<dbReference type="AlphaFoldDB" id="A0A9P4IZW3"/>
<dbReference type="InterPro" id="IPR021840">
    <property type="entry name" value="DUF3433"/>
</dbReference>
<proteinExistence type="predicted"/>
<keyword evidence="1" id="KW-0472">Membrane</keyword>
<sequence length="1205" mass="132355">MDIQTSVPKEPRSSINGHSFDQAEASSLCDTPSETSWTYGGGHDVRPIDPFWLSVPFISLFSALLIVLASMTGLLFELSRHEDGFSLPHGGHFVWTYGPTAMLTVVASGWEPVVFTCKLFQPWKMLQTEPTQVDRSIRLDYISPTEPITLFRSIRRWHLPVFSTIAVSILLRIATVASTGLLTPITVRTPFEDTNLRLLTQFGAPEAILATNPGTNLTNPAEFSADAVVLDGQSLANGLQTDLVFQAFELPGITLNASTDPKIRANVDVFRPLTVCEPANISLSLNNTNPNWEYTMSASWPSCPQSNSVKTLLTGASSKPTSLQELWGLVQRLVCPNSSHDPWVLTSIFDVRWNQSTIPDALFQANTSENAHFQFANATSVACSFGYSMGTAQVTYNLASNPATLASIDQYVEAPGKFVPGFTVQNFSRAMLIPTSNILNLSASYTASSSELKLSILPLMTAMHNTTYQELFYNLSALTSAAETALNYVGVQTAAYYVVQNSTSSVIGQISTLTPKIQVPAAIPWVMIAVLLTAAMLALLLVFTRPRLTIPWSLGNISSVALALLQHPVLAQSKFICPKSITVGKNDSQTDDEDSSRWWRPVIMRPSSLVLVALLFISMLAVLEVLQHISDREEGLAVVHNVTSTLTSITTRWVPSLILLSASLLYNSIKFNVLLFTPFNHLKEGHSGFATMKNSILGKVLPVAVYRALQGRHWAATVIILISVMANFLTVFVSGLYHFENAPALSTIVLQRLDDWDPLWIGSTDDFTGDDGGSALLLGELVATNGTYPAFTSADLAVPKFDLSQDTMDMIGSSRSHNLTITTATAVGDLNCTVMPVTDDQVVSSDEGVAVYGTANLPPHCLNGTKVKWVQSFSSSVNDTAPFDWVGKMSRLANPNGQDQMPLGCPTLTFTFGQWNDQKKHFTNLLCSQYMTKVETNVTLSVPEMTVLDAVQDQSKLLYLDTWNTAYPVYNSTAVQATAKSYNVDYFFTDTQLEYPPCMQQIAHLTGSFSNYFGLLMCPMQGEPLLGESDHNSADPSSVDRTVDAITALYRRYMAQVANKKMRRVSASDERSNIPAWWHNPSRAIVRQDRVSKTIIQIILGVMAVSIVMVYFHVNTKDILPYNPCSIAGVASLLVDSEICKAVPDEDSLDVSVWLTRIQQLWSGKEFAMGWWSGRNHDKDGIAWQYGIDFVDGQGGKIFSPYRPE</sequence>
<feature type="transmembrane region" description="Helical" evidence="1">
    <location>
        <begin position="159"/>
        <end position="182"/>
    </location>
</feature>
<keyword evidence="1" id="KW-0812">Transmembrane</keyword>
<dbReference type="OrthoDB" id="3248909at2759"/>